<name>A0AAC9PUZ1_9PSEU</name>
<dbReference type="KEGG" id="acad:UA74_27845"/>
<dbReference type="InterPro" id="IPR006311">
    <property type="entry name" value="TAT_signal"/>
</dbReference>
<dbReference type="AlphaFoldDB" id="A0AAC9PUZ1"/>
<organism evidence="2 3">
    <name type="scientific">Actinoalloteichus fjordicus</name>
    <dbReference type="NCBI Taxonomy" id="1612552"/>
    <lineage>
        <taxon>Bacteria</taxon>
        <taxon>Bacillati</taxon>
        <taxon>Actinomycetota</taxon>
        <taxon>Actinomycetes</taxon>
        <taxon>Pseudonocardiales</taxon>
        <taxon>Pseudonocardiaceae</taxon>
        <taxon>Actinoalloteichus</taxon>
    </lineage>
</organism>
<accession>A0AAC9PUZ1</accession>
<feature type="signal peptide" evidence="1">
    <location>
        <begin position="1"/>
        <end position="33"/>
    </location>
</feature>
<sequence length="468" mass="51254">MPALPPFSRRRFLGTAGLLGAVTALGAPAVAEAAENDVIPIDWPNLGSYPGADTAGQRVTTILAGSTRYLIGPWYAGMYPRYLPDGYIDLRGTDERAVRLPAMAAVSAATALTTGTYDPQTLSAANAAIRTRNLIRTLAARHRANNADPATRWGSGWQTALWAYYTALAGWLFWAELDTAEREHLVAMLVWEAQRLTTGDDVYLVGGSGDQLYMTRRDGTVVTPGDSKAEENSWSAAALSLAAVMMPNHPDAASWRRRNVELLVAGAACPADLTSGETINGIRLSSWLQGTNIADDGTLQNHDRLHPLYMVSFDQSLYQGFVFGLADRAAPRAALHNITRTYAALVEKPFPLPDGGTSTIYRPGSAEIYYPEGNDWGTHFPFYFGNFDLLVDLTAQDTGIDPAAATWERLHNEDQLNLMSRFPDGRTYGANGENTYYGREHRIGVMAAQAYLTLFLARNTRGNRLRWR</sequence>
<evidence type="ECO:0000313" key="2">
    <source>
        <dbReference type="EMBL" id="APU17570.1"/>
    </source>
</evidence>
<reference evidence="3" key="1">
    <citation type="submission" date="2016-06" db="EMBL/GenBank/DDBJ databases">
        <title>Complete genome sequence of Actinoalloteichus fjordicus DSM 46855 (=ADI127-17), type strain of the new species Actinoalloteichus fjordicus.</title>
        <authorList>
            <person name="Ruckert C."/>
            <person name="Nouioui I."/>
            <person name="Willmese J."/>
            <person name="van Wezel G."/>
            <person name="Klenk H.-P."/>
            <person name="Kalinowski J."/>
            <person name="Zotchev S.B."/>
        </authorList>
    </citation>
    <scope>NUCLEOTIDE SEQUENCE [LARGE SCALE GENOMIC DNA]</scope>
    <source>
        <strain evidence="3">ADI127-7</strain>
    </source>
</reference>
<protein>
    <recommendedName>
        <fullName evidence="4">Twin-arginine translocation signal domain-containing protein</fullName>
    </recommendedName>
</protein>
<gene>
    <name evidence="2" type="ORF">UA74_27845</name>
</gene>
<evidence type="ECO:0000313" key="3">
    <source>
        <dbReference type="Proteomes" id="UP000185511"/>
    </source>
</evidence>
<dbReference type="Proteomes" id="UP000185511">
    <property type="component" value="Chromosome"/>
</dbReference>
<dbReference type="EMBL" id="CP016076">
    <property type="protein sequence ID" value="APU17570.1"/>
    <property type="molecule type" value="Genomic_DNA"/>
</dbReference>
<keyword evidence="1" id="KW-0732">Signal</keyword>
<keyword evidence="3" id="KW-1185">Reference proteome</keyword>
<evidence type="ECO:0008006" key="4">
    <source>
        <dbReference type="Google" id="ProtNLM"/>
    </source>
</evidence>
<feature type="chain" id="PRO_5042275192" description="Twin-arginine translocation signal domain-containing protein" evidence="1">
    <location>
        <begin position="34"/>
        <end position="468"/>
    </location>
</feature>
<dbReference type="PROSITE" id="PS51318">
    <property type="entry name" value="TAT"/>
    <property type="match status" value="1"/>
</dbReference>
<dbReference type="RefSeq" id="WP_075765786.1">
    <property type="nucleotide sequence ID" value="NZ_CP016076.1"/>
</dbReference>
<proteinExistence type="predicted"/>
<evidence type="ECO:0000256" key="1">
    <source>
        <dbReference type="SAM" id="SignalP"/>
    </source>
</evidence>